<keyword evidence="3" id="KW-0677">Repeat</keyword>
<evidence type="ECO:0000313" key="8">
    <source>
        <dbReference type="EMBL" id="CAD1846516.1"/>
    </source>
</evidence>
<keyword evidence="5" id="KW-0067">ATP-binding</keyword>
<dbReference type="InterPro" id="IPR032675">
    <property type="entry name" value="LRR_dom_sf"/>
</dbReference>
<evidence type="ECO:0000256" key="5">
    <source>
        <dbReference type="ARBA" id="ARBA00022840"/>
    </source>
</evidence>
<dbReference type="InterPro" id="IPR003593">
    <property type="entry name" value="AAA+_ATPase"/>
</dbReference>
<dbReference type="GO" id="GO:0043531">
    <property type="term" value="F:ADP binding"/>
    <property type="evidence" value="ECO:0007669"/>
    <property type="project" value="InterPro"/>
</dbReference>
<dbReference type="InterPro" id="IPR055414">
    <property type="entry name" value="LRR_R13L4/SHOC2-like"/>
</dbReference>
<keyword evidence="6" id="KW-0175">Coiled coil</keyword>
<dbReference type="Gene3D" id="3.40.50.300">
    <property type="entry name" value="P-loop containing nucleotide triphosphate hydrolases"/>
    <property type="match status" value="1"/>
</dbReference>
<keyword evidence="2" id="KW-0433">Leucine-rich repeat</keyword>
<dbReference type="Gene3D" id="3.80.10.10">
    <property type="entry name" value="Ribonuclease Inhibitor"/>
    <property type="match status" value="1"/>
</dbReference>
<reference evidence="8" key="1">
    <citation type="submission" date="2020-07" db="EMBL/GenBank/DDBJ databases">
        <authorList>
            <person name="Lin J."/>
        </authorList>
    </citation>
    <scope>NUCLEOTIDE SEQUENCE</scope>
</reference>
<comment type="similarity">
    <text evidence="1">Belongs to the disease resistance NB-LRR family.</text>
</comment>
<dbReference type="GO" id="GO:0005524">
    <property type="term" value="F:ATP binding"/>
    <property type="evidence" value="ECO:0007669"/>
    <property type="project" value="UniProtKB-KW"/>
</dbReference>
<dbReference type="PRINTS" id="PR00364">
    <property type="entry name" value="DISEASERSIST"/>
</dbReference>
<dbReference type="PROSITE" id="PS51450">
    <property type="entry name" value="LRR"/>
    <property type="match status" value="1"/>
</dbReference>
<accession>A0A6V7QUR8</accession>
<evidence type="ECO:0000259" key="7">
    <source>
        <dbReference type="SMART" id="SM00382"/>
    </source>
</evidence>
<dbReference type="EMBL" id="CAJEUB010000018">
    <property type="protein sequence ID" value="CAD1846516.1"/>
    <property type="molecule type" value="Genomic_DNA"/>
</dbReference>
<dbReference type="Pfam" id="PF00931">
    <property type="entry name" value="NB-ARC"/>
    <property type="match status" value="1"/>
</dbReference>
<evidence type="ECO:0000256" key="1">
    <source>
        <dbReference type="ARBA" id="ARBA00008894"/>
    </source>
</evidence>
<keyword evidence="5" id="KW-0547">Nucleotide-binding</keyword>
<sequence length="935" mass="104755">MDQCICKAVDAAISPLVSLVTEHLTYLLKAEDNLDELKKVAAELAARRKDVDERIQSGCRTTGGTATIEVSKWLQGADRIVARAEALHRRYGERARCLGGCSVDFWSGYAIGKTAAKMIPDARREFDRGVFQQVVIVLAGRHDKSEIDNPAAAGREYRYLDQAIQFINDDAVKMVGIWGMGGVGKTHLLKSINNSFARQTCFDVVIFVTASRECSVARIQSEIVNTLDLPAINNVQDQARIISDFLREKNFLLLLDDLWERLDLGAVGVPMPSAAGEQHKRKVVLTTRYLKVCGQMGVSRRNSIKVECLDGDDAWLLFRETVGEDTIGSSPAVEAVARKVAIKLGGLPLALITIGRAMYDKEDPAEWRHAIDLLQDARHDEVDPDAAKEESLFHTLKFSYDRLRNDALRDCLLCCSLWPEDFCIPKNDLILCLLGLGVIDGFDDMQSAYNIGYDLIASLRSACLLNDDDFGFGVRVHDVIRDMALWIACDCGERKKKWFVKAGLGLTEAPPQGTGIVWGETDRVSLMHNRIKAFHGSPGSSSPAALTTLMLQGNRLSKISLVASPSLAALAYLDLSHNKLNGFPENICRLTTLRYLNLSFNLIPELPAELKLLTSLEYLILRESNVRIIPAGVIRELEALQMLDLHGFRSGAVKYSPWLFEELEALNNLKALEISVKDVNQLNRLDELRRTRIRSLNIFHLEQTTLPLLATPLGSSRIQNSLFDLEIAGSTTLEEIVFDDARSYRNPCFHNLEKLSFDAMHRLNIVLDRLVAREVFPRLCTLDFRYCNSLKDVSWILYLPCLRILVMRSCRSVTQLISSTQNDDGKGEVVAAPTFPSLKRISLINLPALECVCDPAYTFPCLEQFVVIMCGRLTKLPFRADTIPKNLKFIRGDETWWERIEWEDDVCRTSLKLSTSTFLPLGSSEKGIARYVLIH</sequence>
<evidence type="ECO:0000256" key="6">
    <source>
        <dbReference type="SAM" id="Coils"/>
    </source>
</evidence>
<dbReference type="SUPFAM" id="SSF52058">
    <property type="entry name" value="L domain-like"/>
    <property type="match status" value="1"/>
</dbReference>
<dbReference type="PANTHER" id="PTHR33463:SF207">
    <property type="entry name" value="AAA+ ATPASE DOMAIN-CONTAINING PROTEIN"/>
    <property type="match status" value="1"/>
</dbReference>
<evidence type="ECO:0000256" key="3">
    <source>
        <dbReference type="ARBA" id="ARBA00022737"/>
    </source>
</evidence>
<dbReference type="InterPro" id="IPR001611">
    <property type="entry name" value="Leu-rich_rpt"/>
</dbReference>
<dbReference type="SUPFAM" id="SSF52540">
    <property type="entry name" value="P-loop containing nucleoside triphosphate hydrolases"/>
    <property type="match status" value="1"/>
</dbReference>
<proteinExistence type="inferred from homology"/>
<dbReference type="Pfam" id="PF23598">
    <property type="entry name" value="LRR_14"/>
    <property type="match status" value="1"/>
</dbReference>
<dbReference type="AlphaFoldDB" id="A0A6V7QUR8"/>
<dbReference type="GO" id="GO:0006952">
    <property type="term" value="P:defense response"/>
    <property type="evidence" value="ECO:0007669"/>
    <property type="project" value="UniProtKB-KW"/>
</dbReference>
<name>A0A6V7QUR8_ANACO</name>
<dbReference type="SMART" id="SM00382">
    <property type="entry name" value="AAA"/>
    <property type="match status" value="1"/>
</dbReference>
<dbReference type="Gene3D" id="1.10.8.430">
    <property type="entry name" value="Helical domain of apoptotic protease-activating factors"/>
    <property type="match status" value="1"/>
</dbReference>
<evidence type="ECO:0000256" key="2">
    <source>
        <dbReference type="ARBA" id="ARBA00022614"/>
    </source>
</evidence>
<dbReference type="InterPro" id="IPR027417">
    <property type="entry name" value="P-loop_NTPase"/>
</dbReference>
<dbReference type="PANTHER" id="PTHR33463">
    <property type="entry name" value="NB-ARC DOMAIN-CONTAINING PROTEIN-RELATED"/>
    <property type="match status" value="1"/>
</dbReference>
<protein>
    <recommendedName>
        <fullName evidence="7">AAA+ ATPase domain-containing protein</fullName>
    </recommendedName>
</protein>
<dbReference type="FunFam" id="3.40.50.300:FF:001091">
    <property type="entry name" value="Probable disease resistance protein At1g61300"/>
    <property type="match status" value="1"/>
</dbReference>
<organism evidence="8">
    <name type="scientific">Ananas comosus var. bracteatus</name>
    <name type="common">red pineapple</name>
    <dbReference type="NCBI Taxonomy" id="296719"/>
    <lineage>
        <taxon>Eukaryota</taxon>
        <taxon>Viridiplantae</taxon>
        <taxon>Streptophyta</taxon>
        <taxon>Embryophyta</taxon>
        <taxon>Tracheophyta</taxon>
        <taxon>Spermatophyta</taxon>
        <taxon>Magnoliopsida</taxon>
        <taxon>Liliopsida</taxon>
        <taxon>Poales</taxon>
        <taxon>Bromeliaceae</taxon>
        <taxon>Bromelioideae</taxon>
        <taxon>Ananas</taxon>
    </lineage>
</organism>
<keyword evidence="4" id="KW-0611">Plant defense</keyword>
<evidence type="ECO:0000256" key="4">
    <source>
        <dbReference type="ARBA" id="ARBA00022821"/>
    </source>
</evidence>
<dbReference type="SMART" id="SM00369">
    <property type="entry name" value="LRR_TYP"/>
    <property type="match status" value="4"/>
</dbReference>
<feature type="coiled-coil region" evidence="6">
    <location>
        <begin position="27"/>
        <end position="54"/>
    </location>
</feature>
<gene>
    <name evidence="8" type="ORF">CB5_LOCUS29727</name>
</gene>
<dbReference type="InterPro" id="IPR042197">
    <property type="entry name" value="Apaf_helical"/>
</dbReference>
<dbReference type="InterPro" id="IPR050905">
    <property type="entry name" value="Plant_NBS-LRR"/>
</dbReference>
<dbReference type="InterPro" id="IPR002182">
    <property type="entry name" value="NB-ARC"/>
</dbReference>
<dbReference type="InterPro" id="IPR003591">
    <property type="entry name" value="Leu-rich_rpt_typical-subtyp"/>
</dbReference>
<feature type="domain" description="AAA+ ATPase" evidence="7">
    <location>
        <begin position="171"/>
        <end position="346"/>
    </location>
</feature>